<proteinExistence type="predicted"/>
<protein>
    <submittedName>
        <fullName evidence="2">Uncharacterized protein</fullName>
    </submittedName>
</protein>
<feature type="compositionally biased region" description="Polar residues" evidence="1">
    <location>
        <begin position="267"/>
        <end position="284"/>
    </location>
</feature>
<feature type="compositionally biased region" description="Basic and acidic residues" evidence="1">
    <location>
        <begin position="285"/>
        <end position="298"/>
    </location>
</feature>
<feature type="compositionally biased region" description="Basic residues" evidence="1">
    <location>
        <begin position="117"/>
        <end position="128"/>
    </location>
</feature>
<name>A0AAD1XJ96_EUPCR</name>
<evidence type="ECO:0000313" key="3">
    <source>
        <dbReference type="Proteomes" id="UP001295684"/>
    </source>
</evidence>
<dbReference type="Proteomes" id="UP001295684">
    <property type="component" value="Unassembled WGS sequence"/>
</dbReference>
<keyword evidence="3" id="KW-1185">Reference proteome</keyword>
<evidence type="ECO:0000313" key="2">
    <source>
        <dbReference type="EMBL" id="CAI2373751.1"/>
    </source>
</evidence>
<sequence>MALTGDHMAWQQRVMKETSASNNFFEIDKRSIRSKGGYSTVSSLFDPDVGVSNPNMMRDKKVGEIKAKHNFYIMPTFNKDNLRKHTQQYRKEFDDETLTLYSGGGYIAKSRLGSTYSKKRRNTTHGNRRVAGQSNNKKRGTRRFNEDLDTASQKSIHRRRAFSKTAQKGFQTTAYPGSYHFQQPYPEVEAADTKSKVLQKIEGMTEEEIEKISKQLDQINGKEQPENLNEQDDHDLEAEEIGDQVNDLPQDIRADDKMSVTELSEYGSRQTDNVTRSSQRSSKSYVEKLRRELESERTERKKIELEIEKLKKLSSEISSKLGINIQKK</sequence>
<evidence type="ECO:0000256" key="1">
    <source>
        <dbReference type="SAM" id="MobiDB-lite"/>
    </source>
</evidence>
<reference evidence="2" key="1">
    <citation type="submission" date="2023-07" db="EMBL/GenBank/DDBJ databases">
        <authorList>
            <consortium name="AG Swart"/>
            <person name="Singh M."/>
            <person name="Singh A."/>
            <person name="Seah K."/>
            <person name="Emmerich C."/>
        </authorList>
    </citation>
    <scope>NUCLEOTIDE SEQUENCE</scope>
    <source>
        <strain evidence="2">DP1</strain>
    </source>
</reference>
<organism evidence="2 3">
    <name type="scientific">Euplotes crassus</name>
    <dbReference type="NCBI Taxonomy" id="5936"/>
    <lineage>
        <taxon>Eukaryota</taxon>
        <taxon>Sar</taxon>
        <taxon>Alveolata</taxon>
        <taxon>Ciliophora</taxon>
        <taxon>Intramacronucleata</taxon>
        <taxon>Spirotrichea</taxon>
        <taxon>Hypotrichia</taxon>
        <taxon>Euplotida</taxon>
        <taxon>Euplotidae</taxon>
        <taxon>Moneuplotes</taxon>
    </lineage>
</organism>
<dbReference type="EMBL" id="CAMPGE010015109">
    <property type="protein sequence ID" value="CAI2373751.1"/>
    <property type="molecule type" value="Genomic_DNA"/>
</dbReference>
<feature type="region of interest" description="Disordered" evidence="1">
    <location>
        <begin position="263"/>
        <end position="298"/>
    </location>
</feature>
<comment type="caution">
    <text evidence="2">The sequence shown here is derived from an EMBL/GenBank/DDBJ whole genome shotgun (WGS) entry which is preliminary data.</text>
</comment>
<accession>A0AAD1XJ96</accession>
<feature type="region of interest" description="Disordered" evidence="1">
    <location>
        <begin position="115"/>
        <end position="143"/>
    </location>
</feature>
<gene>
    <name evidence="2" type="ORF">ECRASSUSDP1_LOCUS15098</name>
</gene>
<dbReference type="AlphaFoldDB" id="A0AAD1XJ96"/>